<feature type="transmembrane region" description="Helical" evidence="7">
    <location>
        <begin position="363"/>
        <end position="382"/>
    </location>
</feature>
<feature type="transmembrane region" description="Helical" evidence="7">
    <location>
        <begin position="31"/>
        <end position="51"/>
    </location>
</feature>
<dbReference type="AlphaFoldDB" id="A0A3N2BXL2"/>
<proteinExistence type="inferred from homology"/>
<dbReference type="GO" id="GO:0022857">
    <property type="term" value="F:transmembrane transporter activity"/>
    <property type="evidence" value="ECO:0007669"/>
    <property type="project" value="TreeGrafter"/>
</dbReference>
<dbReference type="InterPro" id="IPR003838">
    <property type="entry name" value="ABC3_permease_C"/>
</dbReference>
<dbReference type="RefSeq" id="WP_085511599.1">
    <property type="nucleotide sequence ID" value="NZ_FXAP01000002.1"/>
</dbReference>
<comment type="subcellular location">
    <subcellularLocation>
        <location evidence="1">Cell membrane</location>
        <topology evidence="1">Multi-pass membrane protein</topology>
    </subcellularLocation>
</comment>
<feature type="domain" description="MacB-like periplasmic core" evidence="9">
    <location>
        <begin position="32"/>
        <end position="195"/>
    </location>
</feature>
<comment type="similarity">
    <text evidence="6">Belongs to the ABC-4 integral membrane protein family.</text>
</comment>
<feature type="transmembrane region" description="Helical" evidence="7">
    <location>
        <begin position="276"/>
        <end position="301"/>
    </location>
</feature>
<evidence type="ECO:0000256" key="3">
    <source>
        <dbReference type="ARBA" id="ARBA00022692"/>
    </source>
</evidence>
<name>A0A3N2BXL2_9MICO</name>
<feature type="domain" description="ABC3 transporter permease C-terminal" evidence="8">
    <location>
        <begin position="281"/>
        <end position="392"/>
    </location>
</feature>
<evidence type="ECO:0000313" key="10">
    <source>
        <dbReference type="EMBL" id="ROR80025.1"/>
    </source>
</evidence>
<dbReference type="Proteomes" id="UP000266915">
    <property type="component" value="Unassembled WGS sequence"/>
</dbReference>
<evidence type="ECO:0000256" key="7">
    <source>
        <dbReference type="SAM" id="Phobius"/>
    </source>
</evidence>
<dbReference type="GO" id="GO:0005886">
    <property type="term" value="C:plasma membrane"/>
    <property type="evidence" value="ECO:0007669"/>
    <property type="project" value="UniProtKB-SubCell"/>
</dbReference>
<dbReference type="PANTHER" id="PTHR30572:SF4">
    <property type="entry name" value="ABC TRANSPORTER PERMEASE YTRF"/>
    <property type="match status" value="1"/>
</dbReference>
<dbReference type="Pfam" id="PF02687">
    <property type="entry name" value="FtsX"/>
    <property type="match status" value="1"/>
</dbReference>
<evidence type="ECO:0000256" key="4">
    <source>
        <dbReference type="ARBA" id="ARBA00022989"/>
    </source>
</evidence>
<sequence length="398" mass="40515">MRRENGRASKLLARDVLHLGTTGLRSRPTRAILSALGIAIGIAAMIAVVGISSSSQAQLNQQLDSLGTNLLRVTAGKSLAGEDAQLPTNAVAKVGQIAGVQHVGSTAALQKQAIYRSNLIEAGRTGGIGVHAASSGLFAVVGAELVAGSWFNHATASYPTVVLGAIAAERLGVSSSGMLVWLGEQQFTVIGILAPVALAEELDTSALIGEQIAESLFGFSGNPTTIYERSTDASVETVRQLLARTVSPQAPTEVQVSRPSDALAAKKAADQAFTGLLLGLGSVALLVGGIGVANTMVISVLERRREIGLRRALGATRGHIRSQFLTEALLLSALGGITGAALGSVVTVILATLSQWPVSLPPLALAGGVGATLAIGAIAGLYPAIRASHTPPTEALSS</sequence>
<keyword evidence="4 7" id="KW-1133">Transmembrane helix</keyword>
<reference evidence="10 11" key="1">
    <citation type="submission" date="2018-11" db="EMBL/GenBank/DDBJ databases">
        <title>Sequencing the genomes of 1000 actinobacteria strains.</title>
        <authorList>
            <person name="Klenk H.-P."/>
        </authorList>
    </citation>
    <scope>NUCLEOTIDE SEQUENCE [LARGE SCALE GENOMIC DNA]</scope>
    <source>
        <strain evidence="10 11">DSM 14012</strain>
    </source>
</reference>
<organism evidence="10 11">
    <name type="scientific">Plantibacter flavus</name>
    <dbReference type="NCBI Taxonomy" id="150123"/>
    <lineage>
        <taxon>Bacteria</taxon>
        <taxon>Bacillati</taxon>
        <taxon>Actinomycetota</taxon>
        <taxon>Actinomycetes</taxon>
        <taxon>Micrococcales</taxon>
        <taxon>Microbacteriaceae</taxon>
        <taxon>Plantibacter</taxon>
    </lineage>
</organism>
<comment type="caution">
    <text evidence="10">The sequence shown here is derived from an EMBL/GenBank/DDBJ whole genome shotgun (WGS) entry which is preliminary data.</text>
</comment>
<gene>
    <name evidence="10" type="ORF">EDD42_0056</name>
</gene>
<evidence type="ECO:0000256" key="5">
    <source>
        <dbReference type="ARBA" id="ARBA00023136"/>
    </source>
</evidence>
<evidence type="ECO:0000256" key="1">
    <source>
        <dbReference type="ARBA" id="ARBA00004651"/>
    </source>
</evidence>
<keyword evidence="3 7" id="KW-0812">Transmembrane</keyword>
<dbReference type="InterPro" id="IPR050250">
    <property type="entry name" value="Macrolide_Exporter_MacB"/>
</dbReference>
<evidence type="ECO:0000313" key="11">
    <source>
        <dbReference type="Proteomes" id="UP000266915"/>
    </source>
</evidence>
<keyword evidence="2" id="KW-1003">Cell membrane</keyword>
<evidence type="ECO:0000259" key="9">
    <source>
        <dbReference type="Pfam" id="PF12704"/>
    </source>
</evidence>
<dbReference type="Pfam" id="PF12704">
    <property type="entry name" value="MacB_PCD"/>
    <property type="match status" value="1"/>
</dbReference>
<dbReference type="InterPro" id="IPR025857">
    <property type="entry name" value="MacB_PCD"/>
</dbReference>
<evidence type="ECO:0000259" key="8">
    <source>
        <dbReference type="Pfam" id="PF02687"/>
    </source>
</evidence>
<keyword evidence="11" id="KW-1185">Reference proteome</keyword>
<evidence type="ECO:0000256" key="6">
    <source>
        <dbReference type="ARBA" id="ARBA00038076"/>
    </source>
</evidence>
<keyword evidence="5 7" id="KW-0472">Membrane</keyword>
<evidence type="ECO:0000256" key="2">
    <source>
        <dbReference type="ARBA" id="ARBA00022475"/>
    </source>
</evidence>
<protein>
    <submittedName>
        <fullName evidence="10">Putative ABC transport system permease protein</fullName>
    </submittedName>
</protein>
<dbReference type="PANTHER" id="PTHR30572">
    <property type="entry name" value="MEMBRANE COMPONENT OF TRANSPORTER-RELATED"/>
    <property type="match status" value="1"/>
</dbReference>
<accession>A0A3N2BXL2</accession>
<feature type="transmembrane region" description="Helical" evidence="7">
    <location>
        <begin position="328"/>
        <end position="351"/>
    </location>
</feature>
<dbReference type="EMBL" id="RKHL01000001">
    <property type="protein sequence ID" value="ROR80025.1"/>
    <property type="molecule type" value="Genomic_DNA"/>
</dbReference>